<keyword evidence="2" id="KW-1185">Reference proteome</keyword>
<comment type="caution">
    <text evidence="1">The sequence shown here is derived from an EMBL/GenBank/DDBJ whole genome shotgun (WGS) entry which is preliminary data.</text>
</comment>
<protein>
    <submittedName>
        <fullName evidence="1">Uncharacterized protein</fullName>
    </submittedName>
</protein>
<evidence type="ECO:0000313" key="2">
    <source>
        <dbReference type="Proteomes" id="UP000775213"/>
    </source>
</evidence>
<evidence type="ECO:0000313" key="1">
    <source>
        <dbReference type="EMBL" id="KAH0471110.1"/>
    </source>
</evidence>
<reference evidence="1 2" key="1">
    <citation type="journal article" date="2021" name="Hortic Res">
        <title>Chromosome-scale assembly of the Dendrobium chrysotoxum genome enhances the understanding of orchid evolution.</title>
        <authorList>
            <person name="Zhang Y."/>
            <person name="Zhang G.Q."/>
            <person name="Zhang D."/>
            <person name="Liu X.D."/>
            <person name="Xu X.Y."/>
            <person name="Sun W.H."/>
            <person name="Yu X."/>
            <person name="Zhu X."/>
            <person name="Wang Z.W."/>
            <person name="Zhao X."/>
            <person name="Zhong W.Y."/>
            <person name="Chen H."/>
            <person name="Yin W.L."/>
            <person name="Huang T."/>
            <person name="Niu S.C."/>
            <person name="Liu Z.J."/>
        </authorList>
    </citation>
    <scope>NUCLEOTIDE SEQUENCE [LARGE SCALE GENOMIC DNA]</scope>
    <source>
        <strain evidence="1">Lindl</strain>
    </source>
</reference>
<dbReference type="EMBL" id="JAGFBR010000001">
    <property type="protein sequence ID" value="KAH0471110.1"/>
    <property type="molecule type" value="Genomic_DNA"/>
</dbReference>
<sequence>MFVIIKITVLGSKFETVPCIGEVILFKGPAKERLKIMEGTKAWVHWISAVQNVKKFRYCGIDPKLEDKLDLIFLGVVATRDQACTPNQGLDPKNII</sequence>
<name>A0AAV7HVD8_DENCH</name>
<dbReference type="Proteomes" id="UP000775213">
    <property type="component" value="Unassembled WGS sequence"/>
</dbReference>
<gene>
    <name evidence="1" type="ORF">IEQ34_000833</name>
</gene>
<organism evidence="1 2">
    <name type="scientific">Dendrobium chrysotoxum</name>
    <name type="common">Orchid</name>
    <dbReference type="NCBI Taxonomy" id="161865"/>
    <lineage>
        <taxon>Eukaryota</taxon>
        <taxon>Viridiplantae</taxon>
        <taxon>Streptophyta</taxon>
        <taxon>Embryophyta</taxon>
        <taxon>Tracheophyta</taxon>
        <taxon>Spermatophyta</taxon>
        <taxon>Magnoliopsida</taxon>
        <taxon>Liliopsida</taxon>
        <taxon>Asparagales</taxon>
        <taxon>Orchidaceae</taxon>
        <taxon>Epidendroideae</taxon>
        <taxon>Malaxideae</taxon>
        <taxon>Dendrobiinae</taxon>
        <taxon>Dendrobium</taxon>
    </lineage>
</organism>
<dbReference type="AlphaFoldDB" id="A0AAV7HVD8"/>
<proteinExistence type="predicted"/>
<accession>A0AAV7HVD8</accession>